<dbReference type="CDD" id="cd00077">
    <property type="entry name" value="HDc"/>
    <property type="match status" value="1"/>
</dbReference>
<dbReference type="Proteomes" id="UP001500279">
    <property type="component" value="Unassembled WGS sequence"/>
</dbReference>
<gene>
    <name evidence="2" type="ORF">GCM10009107_61630</name>
</gene>
<evidence type="ECO:0000313" key="3">
    <source>
        <dbReference type="Proteomes" id="UP001500279"/>
    </source>
</evidence>
<dbReference type="RefSeq" id="WP_231013151.1">
    <property type="nucleotide sequence ID" value="NZ_BAAAEW010000049.1"/>
</dbReference>
<reference evidence="2 3" key="1">
    <citation type="journal article" date="2019" name="Int. J. Syst. Evol. Microbiol.">
        <title>The Global Catalogue of Microorganisms (GCM) 10K type strain sequencing project: providing services to taxonomists for standard genome sequencing and annotation.</title>
        <authorList>
            <consortium name="The Broad Institute Genomics Platform"/>
            <consortium name="The Broad Institute Genome Sequencing Center for Infectious Disease"/>
            <person name="Wu L."/>
            <person name="Ma J."/>
        </authorList>
    </citation>
    <scope>NUCLEOTIDE SEQUENCE [LARGE SCALE GENOMIC DNA]</scope>
    <source>
        <strain evidence="2 3">JCM 15503</strain>
    </source>
</reference>
<dbReference type="Pfam" id="PF01966">
    <property type="entry name" value="HD"/>
    <property type="match status" value="1"/>
</dbReference>
<sequence length="187" mass="19772">MSLTLADIETLFAAHGGTMYSGEPVTQTEHALQTARLAEQAGADDELVTAALLHDLGHLLTAAAHGDTPTLHGVDDQHQTAVLPHLKPLFGPRVLRAIAGHVNAKRYLCATDDGYREQLSADSVRSLALQGGVFSAQQARAFIAAPGAAEAVQLRRWDDAAKTAGLSTPDLAHYLARARRCLLAVAP</sequence>
<dbReference type="EMBL" id="BAAAEW010000049">
    <property type="protein sequence ID" value="GAA0770140.1"/>
    <property type="molecule type" value="Genomic_DNA"/>
</dbReference>
<proteinExistence type="predicted"/>
<evidence type="ECO:0000259" key="1">
    <source>
        <dbReference type="Pfam" id="PF01966"/>
    </source>
</evidence>
<dbReference type="SUPFAM" id="SSF109604">
    <property type="entry name" value="HD-domain/PDEase-like"/>
    <property type="match status" value="1"/>
</dbReference>
<dbReference type="PANTHER" id="PTHR40202">
    <property type="match status" value="1"/>
</dbReference>
<feature type="domain" description="HD" evidence="1">
    <location>
        <begin position="29"/>
        <end position="106"/>
    </location>
</feature>
<dbReference type="NCBIfam" id="TIGR03276">
    <property type="entry name" value="Phn-HD"/>
    <property type="match status" value="1"/>
</dbReference>
<dbReference type="PANTHER" id="PTHR40202:SF1">
    <property type="entry name" value="HD DOMAIN-CONTAINING PROTEIN"/>
    <property type="match status" value="1"/>
</dbReference>
<organism evidence="2 3">
    <name type="scientific">Ideonella azotifigens</name>
    <dbReference type="NCBI Taxonomy" id="513160"/>
    <lineage>
        <taxon>Bacteria</taxon>
        <taxon>Pseudomonadati</taxon>
        <taxon>Pseudomonadota</taxon>
        <taxon>Betaproteobacteria</taxon>
        <taxon>Burkholderiales</taxon>
        <taxon>Sphaerotilaceae</taxon>
        <taxon>Ideonella</taxon>
    </lineage>
</organism>
<dbReference type="InterPro" id="IPR017670">
    <property type="entry name" value="Phosphonate_degrad-assoc"/>
</dbReference>
<dbReference type="InterPro" id="IPR003607">
    <property type="entry name" value="HD/PDEase_dom"/>
</dbReference>
<evidence type="ECO:0000313" key="2">
    <source>
        <dbReference type="EMBL" id="GAA0770140.1"/>
    </source>
</evidence>
<accession>A0ABN1KL60</accession>
<dbReference type="InterPro" id="IPR052567">
    <property type="entry name" value="OP_Dioxygenase"/>
</dbReference>
<name>A0ABN1KL60_9BURK</name>
<protein>
    <submittedName>
        <fullName evidence="2">HD domain-containing protein</fullName>
    </submittedName>
</protein>
<dbReference type="Gene3D" id="1.10.3210.10">
    <property type="entry name" value="Hypothetical protein af1432"/>
    <property type="match status" value="1"/>
</dbReference>
<comment type="caution">
    <text evidence="2">The sequence shown here is derived from an EMBL/GenBank/DDBJ whole genome shotgun (WGS) entry which is preliminary data.</text>
</comment>
<dbReference type="InterPro" id="IPR006674">
    <property type="entry name" value="HD_domain"/>
</dbReference>
<keyword evidence="3" id="KW-1185">Reference proteome</keyword>